<comment type="caution">
    <text evidence="1">The sequence shown here is derived from an EMBL/GenBank/DDBJ whole genome shotgun (WGS) entry which is preliminary data.</text>
</comment>
<name>A0A6A3ARA2_HIBSY</name>
<reference evidence="1" key="1">
    <citation type="submission" date="2019-09" db="EMBL/GenBank/DDBJ databases">
        <title>Draft genome information of white flower Hibiscus syriacus.</title>
        <authorList>
            <person name="Kim Y.-M."/>
        </authorList>
    </citation>
    <scope>NUCLEOTIDE SEQUENCE [LARGE SCALE GENOMIC DNA]</scope>
    <source>
        <strain evidence="1">YM2019G1</strain>
    </source>
</reference>
<accession>A0A6A3ARA2</accession>
<protein>
    <submittedName>
        <fullName evidence="1">Uncharacterized protein</fullName>
    </submittedName>
</protein>
<dbReference type="AlphaFoldDB" id="A0A6A3ARA2"/>
<keyword evidence="2" id="KW-1185">Reference proteome</keyword>
<sequence length="194" mass="21790">MITAESYIDIGYRDSDPPPDMVFTVTFIFPHAASGTADMRLFSKLKRLKSKLKELNKSHFSYICGPVTAKRVQLEQLQVCNLFPPNCRRLEDERRVHTELLELATTESAFYRQKAKIHWLQDGDLSTRFFTNLIGSADPGVKGCSVGCLKELLNYSLPSGAEEALSRVISDAEIKEALFQHGKDKSPSPDDYTA</sequence>
<organism evidence="1 2">
    <name type="scientific">Hibiscus syriacus</name>
    <name type="common">Rose of Sharon</name>
    <dbReference type="NCBI Taxonomy" id="106335"/>
    <lineage>
        <taxon>Eukaryota</taxon>
        <taxon>Viridiplantae</taxon>
        <taxon>Streptophyta</taxon>
        <taxon>Embryophyta</taxon>
        <taxon>Tracheophyta</taxon>
        <taxon>Spermatophyta</taxon>
        <taxon>Magnoliopsida</taxon>
        <taxon>eudicotyledons</taxon>
        <taxon>Gunneridae</taxon>
        <taxon>Pentapetalae</taxon>
        <taxon>rosids</taxon>
        <taxon>malvids</taxon>
        <taxon>Malvales</taxon>
        <taxon>Malvaceae</taxon>
        <taxon>Malvoideae</taxon>
        <taxon>Hibiscus</taxon>
    </lineage>
</organism>
<proteinExistence type="predicted"/>
<gene>
    <name evidence="1" type="ORF">F3Y22_tig00110387pilonHSYRG01069</name>
</gene>
<dbReference type="Proteomes" id="UP000436088">
    <property type="component" value="Unassembled WGS sequence"/>
</dbReference>
<evidence type="ECO:0000313" key="2">
    <source>
        <dbReference type="Proteomes" id="UP000436088"/>
    </source>
</evidence>
<dbReference type="EMBL" id="VEPZ02000966">
    <property type="protein sequence ID" value="KAE8707200.1"/>
    <property type="molecule type" value="Genomic_DNA"/>
</dbReference>
<evidence type="ECO:0000313" key="1">
    <source>
        <dbReference type="EMBL" id="KAE8707200.1"/>
    </source>
</evidence>